<organism evidence="2 3">
    <name type="scientific">Rasamsonia emersonii (strain ATCC 16479 / CBS 393.64 / IMI 116815)</name>
    <dbReference type="NCBI Taxonomy" id="1408163"/>
    <lineage>
        <taxon>Eukaryota</taxon>
        <taxon>Fungi</taxon>
        <taxon>Dikarya</taxon>
        <taxon>Ascomycota</taxon>
        <taxon>Pezizomycotina</taxon>
        <taxon>Eurotiomycetes</taxon>
        <taxon>Eurotiomycetidae</taxon>
        <taxon>Eurotiales</taxon>
        <taxon>Trichocomaceae</taxon>
        <taxon>Rasamsonia</taxon>
    </lineage>
</organism>
<feature type="region of interest" description="Disordered" evidence="1">
    <location>
        <begin position="510"/>
        <end position="544"/>
    </location>
</feature>
<feature type="region of interest" description="Disordered" evidence="1">
    <location>
        <begin position="1"/>
        <end position="39"/>
    </location>
</feature>
<feature type="compositionally biased region" description="Pro residues" evidence="1">
    <location>
        <begin position="111"/>
        <end position="123"/>
    </location>
</feature>
<evidence type="ECO:0000313" key="2">
    <source>
        <dbReference type="EMBL" id="KKA23529.1"/>
    </source>
</evidence>
<feature type="compositionally biased region" description="Polar residues" evidence="1">
    <location>
        <begin position="511"/>
        <end position="528"/>
    </location>
</feature>
<feature type="compositionally biased region" description="Low complexity" evidence="1">
    <location>
        <begin position="156"/>
        <end position="165"/>
    </location>
</feature>
<keyword evidence="3" id="KW-1185">Reference proteome</keyword>
<evidence type="ECO:0000256" key="1">
    <source>
        <dbReference type="SAM" id="MobiDB-lite"/>
    </source>
</evidence>
<proteinExistence type="predicted"/>
<dbReference type="AlphaFoldDB" id="A0A0F4YZ54"/>
<feature type="compositionally biased region" description="Low complexity" evidence="1">
    <location>
        <begin position="131"/>
        <end position="149"/>
    </location>
</feature>
<sequence>MPEGVKPKKNRRPAMLTSRYDDPGQRARRKREPITVDRMAPGRAPVGFFAADIGEYTPCFVDGRRSAIRSSEESGDSSSLTPSHDRVHLTSSPSLLSFDRSCASFQGYRGPSPPSILQPPAHTPAPDKSSDLPSYSSSLPLQPSSSSASDFRGPGSSSYSLSTTTLPPPESAVLDRVPSVPPLKTTPAFTSSRAAASTPYTSEMPPLGPSLTSQARAAELNAATAARARYRNGELSDLSELPSSRPISLGELSSRSNSRNKGSKAWKPFPLTDVEESSEPVEPVPNKPTVRPPSTQFHPSFHLDTPHSKLTQHPLPTAEAPVLVQRSSDRNPRNMENRPWFHEMVTQIQRNPLGYLGVLEDIGNNSMSQRFAVPVPNEGKHRDIDRPLAPQDVSPTKQEEKTAYRGFQQNNLFQQDKLFMTVTQSDPYVQDYQIVSEMSRLKGPETSDPFVYPPQQYGQIEFHNQPAQVQQVQAPLPHTPERHYGLQTPVRRVNGRIGADTGLSMMAANPAASSVQRGPSTPSQNGINITAKYSEERNTSKKTEIYDAKREMTAYLNSVVEASMSNKGKIALDDPFVPKSASILTKKEPEAPNQQNGTSPMRVNPYDPLKSNQESNAPASQSDSLSNVSKVSLLPSFEGFHPMSKSERVLFSSDLVKKVGKSLEGPSVTETPRVDGSVKRPPPGLAHPSGPGAASFSASHTSAAIERLLEADRWFHADGRGEKVFRHQVLAIAQEEAAKRKMLRGPIRPVEEESLFETNTLLLGNVIANLRSYVVGDRKEQFGNFANFGPVPYHCCEPSHGGRRSYFDSDPSVGQWRLPTGRAFHNFSYRPVQRFANNPFARSLVFSK</sequence>
<evidence type="ECO:0000313" key="3">
    <source>
        <dbReference type="Proteomes" id="UP000053958"/>
    </source>
</evidence>
<feature type="region of interest" description="Disordered" evidence="1">
    <location>
        <begin position="377"/>
        <end position="397"/>
    </location>
</feature>
<feature type="compositionally biased region" description="Polar residues" evidence="1">
    <location>
        <begin position="610"/>
        <end position="627"/>
    </location>
</feature>
<dbReference type="Proteomes" id="UP000053958">
    <property type="component" value="Unassembled WGS sequence"/>
</dbReference>
<dbReference type="EMBL" id="LASV01000098">
    <property type="protein sequence ID" value="KKA23529.1"/>
    <property type="molecule type" value="Genomic_DNA"/>
</dbReference>
<feature type="compositionally biased region" description="Basic and acidic residues" evidence="1">
    <location>
        <begin position="533"/>
        <end position="544"/>
    </location>
</feature>
<accession>A0A0F4YZ54</accession>
<dbReference type="OrthoDB" id="10251048at2759"/>
<protein>
    <submittedName>
        <fullName evidence="2">Uncharacterized protein</fullName>
    </submittedName>
</protein>
<comment type="caution">
    <text evidence="2">The sequence shown here is derived from an EMBL/GenBank/DDBJ whole genome shotgun (WGS) entry which is preliminary data.</text>
</comment>
<feature type="region of interest" description="Disordered" evidence="1">
    <location>
        <begin position="662"/>
        <end position="697"/>
    </location>
</feature>
<feature type="compositionally biased region" description="Low complexity" evidence="1">
    <location>
        <begin position="686"/>
        <end position="697"/>
    </location>
</feature>
<feature type="compositionally biased region" description="Polar residues" evidence="1">
    <location>
        <begin position="187"/>
        <end position="201"/>
    </location>
</feature>
<feature type="region of interest" description="Disordered" evidence="1">
    <location>
        <begin position="583"/>
        <end position="627"/>
    </location>
</feature>
<gene>
    <name evidence="2" type="ORF">T310_2426</name>
</gene>
<feature type="region of interest" description="Disordered" evidence="1">
    <location>
        <begin position="67"/>
        <end position="218"/>
    </location>
</feature>
<feature type="compositionally biased region" description="Polar residues" evidence="1">
    <location>
        <begin position="592"/>
        <end position="601"/>
    </location>
</feature>
<reference evidence="2 3" key="1">
    <citation type="submission" date="2015-04" db="EMBL/GenBank/DDBJ databases">
        <authorList>
            <person name="Heijne W.H."/>
            <person name="Fedorova N.D."/>
            <person name="Nierman W.C."/>
            <person name="Vollebregt A.W."/>
            <person name="Zhao Z."/>
            <person name="Wu L."/>
            <person name="Kumar M."/>
            <person name="Stam H."/>
            <person name="van den Berg M.A."/>
            <person name="Pel H.J."/>
        </authorList>
    </citation>
    <scope>NUCLEOTIDE SEQUENCE [LARGE SCALE GENOMIC DNA]</scope>
    <source>
        <strain evidence="2 3">CBS 393.64</strain>
    </source>
</reference>
<dbReference type="RefSeq" id="XP_013330141.1">
    <property type="nucleotide sequence ID" value="XM_013474687.1"/>
</dbReference>
<dbReference type="STRING" id="1408163.A0A0F4YZ54"/>
<name>A0A0F4YZ54_RASE3</name>
<feature type="region of interest" description="Disordered" evidence="1">
    <location>
        <begin position="233"/>
        <end position="324"/>
    </location>
</feature>
<dbReference type="GeneID" id="25314777"/>